<gene>
    <name evidence="2" type="ORF">RRG08_043282</name>
</gene>
<dbReference type="AlphaFoldDB" id="A0AAE0XXI0"/>
<accession>A0AAE0XXI0</accession>
<organism evidence="2 3">
    <name type="scientific">Elysia crispata</name>
    <name type="common">lettuce slug</name>
    <dbReference type="NCBI Taxonomy" id="231223"/>
    <lineage>
        <taxon>Eukaryota</taxon>
        <taxon>Metazoa</taxon>
        <taxon>Spiralia</taxon>
        <taxon>Lophotrochozoa</taxon>
        <taxon>Mollusca</taxon>
        <taxon>Gastropoda</taxon>
        <taxon>Heterobranchia</taxon>
        <taxon>Euthyneura</taxon>
        <taxon>Panpulmonata</taxon>
        <taxon>Sacoglossa</taxon>
        <taxon>Placobranchoidea</taxon>
        <taxon>Plakobranchidae</taxon>
        <taxon>Elysia</taxon>
    </lineage>
</organism>
<feature type="region of interest" description="Disordered" evidence="1">
    <location>
        <begin position="1"/>
        <end position="43"/>
    </location>
</feature>
<keyword evidence="3" id="KW-1185">Reference proteome</keyword>
<evidence type="ECO:0000313" key="3">
    <source>
        <dbReference type="Proteomes" id="UP001283361"/>
    </source>
</evidence>
<evidence type="ECO:0000313" key="2">
    <source>
        <dbReference type="EMBL" id="KAK3724283.1"/>
    </source>
</evidence>
<reference evidence="2" key="1">
    <citation type="journal article" date="2023" name="G3 (Bethesda)">
        <title>A reference genome for the long-term kleptoplast-retaining sea slug Elysia crispata morphotype clarki.</title>
        <authorList>
            <person name="Eastman K.E."/>
            <person name="Pendleton A.L."/>
            <person name="Shaikh M.A."/>
            <person name="Suttiyut T."/>
            <person name="Ogas R."/>
            <person name="Tomko P."/>
            <person name="Gavelis G."/>
            <person name="Widhalm J.R."/>
            <person name="Wisecaver J.H."/>
        </authorList>
    </citation>
    <scope>NUCLEOTIDE SEQUENCE</scope>
    <source>
        <strain evidence="2">ECLA1</strain>
    </source>
</reference>
<proteinExistence type="predicted"/>
<evidence type="ECO:0000256" key="1">
    <source>
        <dbReference type="SAM" id="MobiDB-lite"/>
    </source>
</evidence>
<protein>
    <submittedName>
        <fullName evidence="2">Uncharacterized protein</fullName>
    </submittedName>
</protein>
<sequence>MVFFQSHFDSGHRKLNSDFTSDAFSKNDNRKSGPLEQQNALTPQPRRLALNYRAGLPAFVSRLLPEETVRHKIDTDSVWQTQSEHTKPASLTTPMWRSVVYVK</sequence>
<dbReference type="EMBL" id="JAWDGP010007346">
    <property type="protein sequence ID" value="KAK3724283.1"/>
    <property type="molecule type" value="Genomic_DNA"/>
</dbReference>
<comment type="caution">
    <text evidence="2">The sequence shown here is derived from an EMBL/GenBank/DDBJ whole genome shotgun (WGS) entry which is preliminary data.</text>
</comment>
<dbReference type="Proteomes" id="UP001283361">
    <property type="component" value="Unassembled WGS sequence"/>
</dbReference>
<name>A0AAE0XXI0_9GAST</name>